<sequence length="356" mass="36298">MGRHHTPDIPPIRDRTAVRTTLLALAGLTVFVIAMVASYSGAFANPTLHHMTVAVSAPQQVVDGLRAEHALTVHEFGDAASARAQVLERTADTAFAVNPDGHLTVYVAGGGGHSVAAAAELVGREAAERAGLTPVVEDVAPTSAGDPSGTVEFYAVIFLSIGASLGAALLGRLMGPVRTPATLALRTASLSVFSAVLAGVVTLYTGPVLDALTGHSWQVFGALWLYSMAVGGAVTGVAAAFGSAASVVLGLFLVVVGNAAAAGPVGRPLLSGFYSTFTAIVPQGSGVSLLRSISYFGGHGAAMSWVTLVVWAVTGAVLATLATAVRVNYRALYERRVERAGGSRTLLRPGLLSSTD</sequence>
<feature type="transmembrane region" description="Helical" evidence="1">
    <location>
        <begin position="21"/>
        <end position="42"/>
    </location>
</feature>
<feature type="transmembrane region" description="Helical" evidence="1">
    <location>
        <begin position="153"/>
        <end position="171"/>
    </location>
</feature>
<proteinExistence type="predicted"/>
<dbReference type="KEGG" id="mgi:Mflv_3330"/>
<name>A4TAF6_MYCGI</name>
<dbReference type="EMBL" id="CP000656">
    <property type="protein sequence ID" value="ABP45806.1"/>
    <property type="molecule type" value="Genomic_DNA"/>
</dbReference>
<reference evidence="2" key="1">
    <citation type="submission" date="2007-04" db="EMBL/GenBank/DDBJ databases">
        <authorList>
            <consortium name="US DOE Joint Genome Institute"/>
            <person name="Copeland A."/>
            <person name="Lucas S."/>
            <person name="Lapidus A."/>
            <person name="Barry K."/>
            <person name="Detter J.C."/>
            <person name="Glavina del Rio T."/>
            <person name="Hammon N."/>
            <person name="Israni S."/>
            <person name="Dalin E."/>
            <person name="Tice H."/>
            <person name="Pitluck S."/>
            <person name="Chain P."/>
            <person name="Malfatti S."/>
            <person name="Shin M."/>
            <person name="Vergez L."/>
            <person name="Schmutz J."/>
            <person name="Larimer F."/>
            <person name="Land M."/>
            <person name="Hauser L."/>
            <person name="Kyrpides N."/>
            <person name="Mikhailova N."/>
            <person name="Miller C."/>
            <person name="Richardson P."/>
        </authorList>
    </citation>
    <scope>NUCLEOTIDE SEQUENCE</scope>
    <source>
        <strain evidence="2">PYR-GCK</strain>
    </source>
</reference>
<feature type="transmembrane region" description="Helical" evidence="1">
    <location>
        <begin position="302"/>
        <end position="329"/>
    </location>
</feature>
<dbReference type="OrthoDB" id="3217869at2"/>
<evidence type="ECO:0000313" key="2">
    <source>
        <dbReference type="EMBL" id="ABP45806.1"/>
    </source>
</evidence>
<dbReference type="AlphaFoldDB" id="A4TAF6"/>
<evidence type="ECO:0000256" key="1">
    <source>
        <dbReference type="SAM" id="Phobius"/>
    </source>
</evidence>
<feature type="transmembrane region" description="Helical" evidence="1">
    <location>
        <begin position="183"/>
        <end position="204"/>
    </location>
</feature>
<reference evidence="2" key="2">
    <citation type="journal article" date="2013" name="PLoS ONE">
        <title>A Gene Expression Study of the Activities of Aromatic Ring-Cleavage Dioxygenases in Mycobacterium gilvum PYR-GCK to Changes in Salinity and pH during Pyrene Degradation.</title>
        <authorList>
            <person name="Badejo A.C."/>
            <person name="Badejo A.O."/>
            <person name="Shin K.H."/>
            <person name="Chai Y.G."/>
        </authorList>
    </citation>
    <scope>NUCLEOTIDE SEQUENCE [LARGE SCALE GENOMIC DNA]</scope>
    <source>
        <strain evidence="2">PYR-GCK</strain>
    </source>
</reference>
<feature type="transmembrane region" description="Helical" evidence="1">
    <location>
        <begin position="224"/>
        <end position="257"/>
    </location>
</feature>
<keyword evidence="1" id="KW-0472">Membrane</keyword>
<keyword evidence="1" id="KW-1133">Transmembrane helix</keyword>
<dbReference type="STRING" id="350054.Mflv_3330"/>
<accession>A4TAF6</accession>
<keyword evidence="1" id="KW-0812">Transmembrane</keyword>
<organism evidence="2">
    <name type="scientific">Mycolicibacterium gilvum (strain PYR-GCK)</name>
    <name type="common">Mycobacterium gilvum (strain PYR-GCK)</name>
    <dbReference type="NCBI Taxonomy" id="350054"/>
    <lineage>
        <taxon>Bacteria</taxon>
        <taxon>Bacillati</taxon>
        <taxon>Actinomycetota</taxon>
        <taxon>Actinomycetes</taxon>
        <taxon>Mycobacteriales</taxon>
        <taxon>Mycobacteriaceae</taxon>
        <taxon>Mycolicibacterium</taxon>
    </lineage>
</organism>
<gene>
    <name evidence="2" type="ordered locus">Mflv_3330</name>
</gene>
<protein>
    <submittedName>
        <fullName evidence="2">Integral membrane protein</fullName>
    </submittedName>
</protein>
<dbReference type="eggNOG" id="COG1511">
    <property type="taxonomic scope" value="Bacteria"/>
</dbReference>
<dbReference type="HOGENOM" id="CLU_045983_2_0_11"/>